<evidence type="ECO:0000313" key="1">
    <source>
        <dbReference type="EMBL" id="CAG8439503.1"/>
    </source>
</evidence>
<name>A0ACA9JW99_9GLOM</name>
<dbReference type="EMBL" id="CAJVPT010000145">
    <property type="protein sequence ID" value="CAG8439503.1"/>
    <property type="molecule type" value="Genomic_DNA"/>
</dbReference>
<reference evidence="1" key="1">
    <citation type="submission" date="2021-06" db="EMBL/GenBank/DDBJ databases">
        <authorList>
            <person name="Kallberg Y."/>
            <person name="Tangrot J."/>
            <person name="Rosling A."/>
        </authorList>
    </citation>
    <scope>NUCLEOTIDE SEQUENCE</scope>
    <source>
        <strain evidence="1">CL356</strain>
    </source>
</reference>
<evidence type="ECO:0000313" key="2">
    <source>
        <dbReference type="Proteomes" id="UP000789525"/>
    </source>
</evidence>
<proteinExistence type="predicted"/>
<gene>
    <name evidence="1" type="ORF">ACOLOM_LOCUS135</name>
</gene>
<protein>
    <submittedName>
        <fullName evidence="1">1694_t:CDS:1</fullName>
    </submittedName>
</protein>
<dbReference type="Proteomes" id="UP000789525">
    <property type="component" value="Unassembled WGS sequence"/>
</dbReference>
<comment type="caution">
    <text evidence="1">The sequence shown here is derived from an EMBL/GenBank/DDBJ whole genome shotgun (WGS) entry which is preliminary data.</text>
</comment>
<sequence length="626" mass="72686">MSIRLFCLEKGKAPATRHAFPVEIRREKTVGDLKKIIKAEKSIDFGNVDANNLKLWKANIPAKQDELIMNFTPQSSDELLATQDIEEYWPGKEGSPKRQHIHIIVEISPGSHKLRKSDSDDENLRKFWNALKNGKIEKIDYGQFLRSPEDVYYLLGKDERGSNIFTLYIRECYHHLSDIIFKNDNIRRWRITGNPGVGKTFFCYFLLYLLAQRRETVVYHKQNKSPIIFSEESVFSYNSDNIHAFKDYLGNEDVWYIVDSREPMEYVAKTILVCSPQKRYYSHFDNLGTTILYMPVWSWTEIDTCRSVLFCDLTKEYVRELYNKWGGIPRFALFYALNHSQQSLLQMAINSVDDKLFNFIGEVTNEDSSIYNVVHFYTNVPEVVEIVEGEVSRVEDNPGESSVPRASTVIRPDKGKYVEGVTRKPFYSASILVFASDYVSERVIDRLIKNYRDQLQNFVEGNSSISDYSTLRSAVFEQIAHRKLLKGGSFRIRPLSAKTVSCFGKNGLKVSIPSQDKLMFNNIDEIIPNKYCIPTQKDSASFNAFVSHDLFLQMTVAKSHPIIQSNLEKYINMDDNSDIKFYFVLPKGLYDYYQEQVIHTSKENIENKQPWINRIKQYALEIDLKI</sequence>
<accession>A0ACA9JW99</accession>
<keyword evidence="2" id="KW-1185">Reference proteome</keyword>
<organism evidence="1 2">
    <name type="scientific">Acaulospora colombiana</name>
    <dbReference type="NCBI Taxonomy" id="27376"/>
    <lineage>
        <taxon>Eukaryota</taxon>
        <taxon>Fungi</taxon>
        <taxon>Fungi incertae sedis</taxon>
        <taxon>Mucoromycota</taxon>
        <taxon>Glomeromycotina</taxon>
        <taxon>Glomeromycetes</taxon>
        <taxon>Diversisporales</taxon>
        <taxon>Acaulosporaceae</taxon>
        <taxon>Acaulospora</taxon>
    </lineage>
</organism>